<accession>A0ACB8Z184</accession>
<reference evidence="1 2" key="2">
    <citation type="journal article" date="2022" name="Mol. Ecol. Resour.">
        <title>The genomes of chicory, endive, great burdock and yacon provide insights into Asteraceae paleo-polyploidization history and plant inulin production.</title>
        <authorList>
            <person name="Fan W."/>
            <person name="Wang S."/>
            <person name="Wang H."/>
            <person name="Wang A."/>
            <person name="Jiang F."/>
            <person name="Liu H."/>
            <person name="Zhao H."/>
            <person name="Xu D."/>
            <person name="Zhang Y."/>
        </authorList>
    </citation>
    <scope>NUCLEOTIDE SEQUENCE [LARGE SCALE GENOMIC DNA]</scope>
    <source>
        <strain evidence="2">cv. Punajuju</strain>
        <tissue evidence="1">Leaves</tissue>
    </source>
</reference>
<organism evidence="1 2">
    <name type="scientific">Cichorium intybus</name>
    <name type="common">Chicory</name>
    <dbReference type="NCBI Taxonomy" id="13427"/>
    <lineage>
        <taxon>Eukaryota</taxon>
        <taxon>Viridiplantae</taxon>
        <taxon>Streptophyta</taxon>
        <taxon>Embryophyta</taxon>
        <taxon>Tracheophyta</taxon>
        <taxon>Spermatophyta</taxon>
        <taxon>Magnoliopsida</taxon>
        <taxon>eudicotyledons</taxon>
        <taxon>Gunneridae</taxon>
        <taxon>Pentapetalae</taxon>
        <taxon>asterids</taxon>
        <taxon>campanulids</taxon>
        <taxon>Asterales</taxon>
        <taxon>Asteraceae</taxon>
        <taxon>Cichorioideae</taxon>
        <taxon>Cichorieae</taxon>
        <taxon>Cichoriinae</taxon>
        <taxon>Cichorium</taxon>
    </lineage>
</organism>
<reference evidence="2" key="1">
    <citation type="journal article" date="2022" name="Mol. Ecol. Resour.">
        <title>The genomes of chicory, endive, great burdock and yacon provide insights into Asteraceae palaeo-polyploidization history and plant inulin production.</title>
        <authorList>
            <person name="Fan W."/>
            <person name="Wang S."/>
            <person name="Wang H."/>
            <person name="Wang A."/>
            <person name="Jiang F."/>
            <person name="Liu H."/>
            <person name="Zhao H."/>
            <person name="Xu D."/>
            <person name="Zhang Y."/>
        </authorList>
    </citation>
    <scope>NUCLEOTIDE SEQUENCE [LARGE SCALE GENOMIC DNA]</scope>
    <source>
        <strain evidence="2">cv. Punajuju</strain>
    </source>
</reference>
<keyword evidence="2" id="KW-1185">Reference proteome</keyword>
<sequence>MLSIVIAMDFRKFEANSSSGCSETSTAISTALKESNIANGRKRNGGDEFNRANGCQRSHASSCQEPFTGIRHEENGG</sequence>
<evidence type="ECO:0000313" key="2">
    <source>
        <dbReference type="Proteomes" id="UP001055811"/>
    </source>
</evidence>
<evidence type="ECO:0000313" key="1">
    <source>
        <dbReference type="EMBL" id="KAI3691128.1"/>
    </source>
</evidence>
<comment type="caution">
    <text evidence="1">The sequence shown here is derived from an EMBL/GenBank/DDBJ whole genome shotgun (WGS) entry which is preliminary data.</text>
</comment>
<name>A0ACB8Z184_CICIN</name>
<proteinExistence type="predicted"/>
<dbReference type="EMBL" id="CM042017">
    <property type="protein sequence ID" value="KAI3691128.1"/>
    <property type="molecule type" value="Genomic_DNA"/>
</dbReference>
<protein>
    <submittedName>
        <fullName evidence="1">Uncharacterized protein</fullName>
    </submittedName>
</protein>
<dbReference type="Proteomes" id="UP001055811">
    <property type="component" value="Linkage Group LG09"/>
</dbReference>
<gene>
    <name evidence="1" type="ORF">L2E82_49346</name>
</gene>